<evidence type="ECO:0000313" key="6">
    <source>
        <dbReference type="Proteomes" id="UP000034950"/>
    </source>
</evidence>
<organism evidence="1 6">
    <name type="scientific">Methanosarcina mazei</name>
    <name type="common">Methanosarcina frisia</name>
    <dbReference type="NCBI Taxonomy" id="2209"/>
    <lineage>
        <taxon>Archaea</taxon>
        <taxon>Methanobacteriati</taxon>
        <taxon>Methanobacteriota</taxon>
        <taxon>Stenosarchaea group</taxon>
        <taxon>Methanomicrobia</taxon>
        <taxon>Methanosarcinales</taxon>
        <taxon>Methanosarcinaceae</taxon>
        <taxon>Methanosarcina</taxon>
    </lineage>
</organism>
<sequence>MAGISPYLLLKETGETILDQVKKQTQKPTLKWAFMLMREITEVKMEVDSKVVTQIANMDEVKGKIIRLMGKNCEKYYY</sequence>
<proteinExistence type="predicted"/>
<dbReference type="EMBL" id="JJPR01000070">
    <property type="protein sequence ID" value="KKG87428.1"/>
    <property type="molecule type" value="Genomic_DNA"/>
</dbReference>
<dbReference type="Proteomes" id="UP000034409">
    <property type="component" value="Unassembled WGS sequence"/>
</dbReference>
<comment type="caution">
    <text evidence="1">The sequence shown here is derived from an EMBL/GenBank/DDBJ whole genome shotgun (WGS) entry which is preliminary data.</text>
</comment>
<dbReference type="AlphaFoldDB" id="A0A0F8KHG0"/>
<dbReference type="PATRIC" id="fig|2209.44.peg.548"/>
<evidence type="ECO:0000313" key="5">
    <source>
        <dbReference type="Proteomes" id="UP000034409"/>
    </source>
</evidence>
<dbReference type="EMBL" id="JJPX01000148">
    <property type="protein sequence ID" value="KKH06671.1"/>
    <property type="molecule type" value="Genomic_DNA"/>
</dbReference>
<reference evidence="4 5" key="1">
    <citation type="journal article" date="2015" name="ISME J.">
        <title>Genomic and phenotypic differentiation among Methanosarcina mazei populations from Columbia River sediment.</title>
        <authorList>
            <person name="Youngblut N.D."/>
            <person name="Wirth J.S."/>
            <person name="Henriksen J.R."/>
            <person name="Smith M."/>
            <person name="Simon H."/>
            <person name="Metcalf W.W."/>
            <person name="Whitaker R.J."/>
        </authorList>
    </citation>
    <scope>NUCLEOTIDE SEQUENCE [LARGE SCALE GENOMIC DNA]</scope>
    <source>
        <strain evidence="1 6">3.H.A.2.6</strain>
        <strain evidence="2 5">3.H.A.2.8</strain>
        <strain evidence="3 4">3.H.M.2.7</strain>
    </source>
</reference>
<gene>
    <name evidence="3" type="ORF">DU42_03895</name>
    <name evidence="1" type="ORF">DU57_02440</name>
    <name evidence="2" type="ORF">DU59_05110</name>
</gene>
<evidence type="ECO:0000313" key="4">
    <source>
        <dbReference type="Proteomes" id="UP000034387"/>
    </source>
</evidence>
<protein>
    <submittedName>
        <fullName evidence="1">Uncharacterized protein</fullName>
    </submittedName>
</protein>
<dbReference type="EMBL" id="JJPS01000166">
    <property type="protein sequence ID" value="KKG87431.1"/>
    <property type="molecule type" value="Genomic_DNA"/>
</dbReference>
<evidence type="ECO:0000313" key="1">
    <source>
        <dbReference type="EMBL" id="KKG87428.1"/>
    </source>
</evidence>
<dbReference type="Proteomes" id="UP000034950">
    <property type="component" value="Unassembled WGS sequence"/>
</dbReference>
<name>A0A0F8KHG0_METMZ</name>
<evidence type="ECO:0000313" key="2">
    <source>
        <dbReference type="EMBL" id="KKG87431.1"/>
    </source>
</evidence>
<dbReference type="Proteomes" id="UP000034387">
    <property type="component" value="Unassembled WGS sequence"/>
</dbReference>
<evidence type="ECO:0000313" key="3">
    <source>
        <dbReference type="EMBL" id="KKH06671.1"/>
    </source>
</evidence>
<accession>A0A0F8KHG0</accession>